<sequence>MRIRFLPLLFISFIALAFYSCKSGSINLFKAASPHEQYKRKLETAGLDKTAMGAAWINAASASIQKALTITIPYKETGYFAADKIPAAAYKFTATKGQKIIINLIKNPAGTALYLDLWYLPDINNPKLIASADTLNTPVQQEIDYTGNYMIRLQPELLQNVEYTLEITSGPSLAFPTQSKSSNSIKSYWGDGRDNDARKHEGIDIFGSFRSPVLAIANGTVTRVNENNLGGKVVWLRPKGKDYTLYYAHLDEQIATEGQDVKIGDTLGLMGNTGNAKSTPTHLHFGIYTFGGAINPLPFIDPITKTPVNISASVSNLNKTLRTSSSVNLYKSPENKGSVLSTLASGTIININSATGNYYKAELPDGNIGYVNSNQLVQTTKPLQRLKLNELQQKAYDQPDSLAPVKLNLKAGQTVNVLGSFNNYQLISDENSQIGWIVK</sequence>
<reference evidence="3 4" key="1">
    <citation type="submission" date="2018-07" db="EMBL/GenBank/DDBJ databases">
        <title>Pedobacter sp. nov., isolated from soil.</title>
        <authorList>
            <person name="Zhou L.Y."/>
            <person name="Du Z.J."/>
        </authorList>
    </citation>
    <scope>NUCLEOTIDE SEQUENCE [LARGE SCALE GENOMIC DNA]</scope>
    <source>
        <strain evidence="3 4">JDX94</strain>
    </source>
</reference>
<organism evidence="3 4">
    <name type="scientific">Pedobacter chinensis</name>
    <dbReference type="NCBI Taxonomy" id="2282421"/>
    <lineage>
        <taxon>Bacteria</taxon>
        <taxon>Pseudomonadati</taxon>
        <taxon>Bacteroidota</taxon>
        <taxon>Sphingobacteriia</taxon>
        <taxon>Sphingobacteriales</taxon>
        <taxon>Sphingobacteriaceae</taxon>
        <taxon>Pedobacter</taxon>
    </lineage>
</organism>
<dbReference type="InterPro" id="IPR016047">
    <property type="entry name" value="M23ase_b-sheet_dom"/>
</dbReference>
<dbReference type="PANTHER" id="PTHR21666">
    <property type="entry name" value="PEPTIDASE-RELATED"/>
    <property type="match status" value="1"/>
</dbReference>
<dbReference type="InterPro" id="IPR003646">
    <property type="entry name" value="SH3-like_bac-type"/>
</dbReference>
<evidence type="ECO:0000259" key="1">
    <source>
        <dbReference type="Pfam" id="PF01551"/>
    </source>
</evidence>
<dbReference type="InterPro" id="IPR011055">
    <property type="entry name" value="Dup_hybrid_motif"/>
</dbReference>
<dbReference type="PANTHER" id="PTHR21666:SF268">
    <property type="entry name" value="PEPTIDASE M23 DOMAIN-CONTAINING PROTEIN"/>
    <property type="match status" value="1"/>
</dbReference>
<dbReference type="SUPFAM" id="SSF51261">
    <property type="entry name" value="Duplicated hybrid motif"/>
    <property type="match status" value="1"/>
</dbReference>
<dbReference type="Gene3D" id="2.30.30.40">
    <property type="entry name" value="SH3 Domains"/>
    <property type="match status" value="1"/>
</dbReference>
<evidence type="ECO:0000259" key="2">
    <source>
        <dbReference type="Pfam" id="PF08239"/>
    </source>
</evidence>
<protein>
    <submittedName>
        <fullName evidence="3">Uncharacterized protein</fullName>
    </submittedName>
</protein>
<evidence type="ECO:0000313" key="3">
    <source>
        <dbReference type="EMBL" id="RDC54529.1"/>
    </source>
</evidence>
<dbReference type="EMBL" id="QPKV01000013">
    <property type="protein sequence ID" value="RDC54529.1"/>
    <property type="molecule type" value="Genomic_DNA"/>
</dbReference>
<dbReference type="Pfam" id="PF08239">
    <property type="entry name" value="SH3_3"/>
    <property type="match status" value="1"/>
</dbReference>
<dbReference type="Gene3D" id="2.60.120.380">
    <property type="match status" value="1"/>
</dbReference>
<gene>
    <name evidence="3" type="ORF">DU508_21425</name>
</gene>
<dbReference type="GO" id="GO:0004222">
    <property type="term" value="F:metalloendopeptidase activity"/>
    <property type="evidence" value="ECO:0007669"/>
    <property type="project" value="TreeGrafter"/>
</dbReference>
<dbReference type="OrthoDB" id="9810477at2"/>
<evidence type="ECO:0000313" key="4">
    <source>
        <dbReference type="Proteomes" id="UP000253961"/>
    </source>
</evidence>
<dbReference type="InterPro" id="IPR050570">
    <property type="entry name" value="Cell_wall_metabolism_enzyme"/>
</dbReference>
<name>A0A369PV04_9SPHI</name>
<feature type="domain" description="SH3b" evidence="2">
    <location>
        <begin position="325"/>
        <end position="373"/>
    </location>
</feature>
<dbReference type="Gene3D" id="2.70.70.10">
    <property type="entry name" value="Glucose Permease (Domain IIA)"/>
    <property type="match status" value="1"/>
</dbReference>
<proteinExistence type="predicted"/>
<comment type="caution">
    <text evidence="3">The sequence shown here is derived from an EMBL/GenBank/DDBJ whole genome shotgun (WGS) entry which is preliminary data.</text>
</comment>
<dbReference type="CDD" id="cd12797">
    <property type="entry name" value="M23_peptidase"/>
    <property type="match status" value="1"/>
</dbReference>
<dbReference type="RefSeq" id="WP_115404706.1">
    <property type="nucleotide sequence ID" value="NZ_QPKV01000013.1"/>
</dbReference>
<dbReference type="Pfam" id="PF01551">
    <property type="entry name" value="Peptidase_M23"/>
    <property type="match status" value="1"/>
</dbReference>
<dbReference type="PROSITE" id="PS51257">
    <property type="entry name" value="PROKAR_LIPOPROTEIN"/>
    <property type="match status" value="1"/>
</dbReference>
<keyword evidence="4" id="KW-1185">Reference proteome</keyword>
<dbReference type="Proteomes" id="UP000253961">
    <property type="component" value="Unassembled WGS sequence"/>
</dbReference>
<accession>A0A369PV04</accession>
<dbReference type="AlphaFoldDB" id="A0A369PV04"/>
<feature type="domain" description="M23ase beta-sheet core" evidence="1">
    <location>
        <begin position="199"/>
        <end position="296"/>
    </location>
</feature>